<dbReference type="AlphaFoldDB" id="H5WZV1"/>
<gene>
    <name evidence="2" type="ORF">SacmaDRAFT_3675</name>
</gene>
<dbReference type="SUPFAM" id="SSF47413">
    <property type="entry name" value="lambda repressor-like DNA-binding domains"/>
    <property type="match status" value="1"/>
</dbReference>
<dbReference type="PROSITE" id="PS50943">
    <property type="entry name" value="HTH_CROC1"/>
    <property type="match status" value="1"/>
</dbReference>
<sequence>MTPLVEVSHVVAEWAFTQGLKKLRETSPNPNQSEIARRIGKSRATIGHYEMGRYLPSHLRLVSAGSR</sequence>
<dbReference type="InterPro" id="IPR010982">
    <property type="entry name" value="Lambda_DNA-bd_dom_sf"/>
</dbReference>
<feature type="domain" description="HTH cro/C1-type" evidence="1">
    <location>
        <begin position="32"/>
        <end position="57"/>
    </location>
</feature>
<dbReference type="Proteomes" id="UP000004926">
    <property type="component" value="Chromosome"/>
</dbReference>
<dbReference type="InterPro" id="IPR001387">
    <property type="entry name" value="Cro/C1-type_HTH"/>
</dbReference>
<organism evidence="2 3">
    <name type="scientific">Saccharomonospora marina XMU15</name>
    <dbReference type="NCBI Taxonomy" id="882083"/>
    <lineage>
        <taxon>Bacteria</taxon>
        <taxon>Bacillati</taxon>
        <taxon>Actinomycetota</taxon>
        <taxon>Actinomycetes</taxon>
        <taxon>Pseudonocardiales</taxon>
        <taxon>Pseudonocardiaceae</taxon>
        <taxon>Saccharomonospora</taxon>
    </lineage>
</organism>
<evidence type="ECO:0000313" key="2">
    <source>
        <dbReference type="EMBL" id="EHR51888.1"/>
    </source>
</evidence>
<protein>
    <submittedName>
        <fullName evidence="2">Putative transcriptional regulator</fullName>
    </submittedName>
</protein>
<reference evidence="2 3" key="1">
    <citation type="journal article" date="2012" name="Stand. Genomic Sci.">
        <title>Genome sequence of the ocean sediment bacterium Saccharomonospora marina type strain (XMU15(T)).</title>
        <authorList>
            <person name="Klenk H.P."/>
            <person name="Lu M."/>
            <person name="Lucas S."/>
            <person name="Lapidus A."/>
            <person name="Copeland A."/>
            <person name="Pitluck S."/>
            <person name="Goodwin L.A."/>
            <person name="Han C."/>
            <person name="Tapia R."/>
            <person name="Brambilla E.M."/>
            <person name="Potter G."/>
            <person name="Land M."/>
            <person name="Ivanova N."/>
            <person name="Rohde M."/>
            <person name="Goker M."/>
            <person name="Detter J.C."/>
            <person name="Li W.J."/>
            <person name="Kyrpides N.C."/>
            <person name="Woyke T."/>
        </authorList>
    </citation>
    <scope>NUCLEOTIDE SEQUENCE [LARGE SCALE GENOMIC DNA]</scope>
    <source>
        <strain evidence="2 3">XMU15</strain>
    </source>
</reference>
<dbReference type="EMBL" id="CM001439">
    <property type="protein sequence ID" value="EHR51888.1"/>
    <property type="molecule type" value="Genomic_DNA"/>
</dbReference>
<dbReference type="STRING" id="882083.SacmaDRAFT_3675"/>
<dbReference type="Gene3D" id="1.10.260.40">
    <property type="entry name" value="lambda repressor-like DNA-binding domains"/>
    <property type="match status" value="1"/>
</dbReference>
<evidence type="ECO:0000259" key="1">
    <source>
        <dbReference type="PROSITE" id="PS50943"/>
    </source>
</evidence>
<name>H5WZV1_9PSEU</name>
<dbReference type="GO" id="GO:0003677">
    <property type="term" value="F:DNA binding"/>
    <property type="evidence" value="ECO:0007669"/>
    <property type="project" value="InterPro"/>
</dbReference>
<evidence type="ECO:0000313" key="3">
    <source>
        <dbReference type="Proteomes" id="UP000004926"/>
    </source>
</evidence>
<dbReference type="eggNOG" id="COG1396">
    <property type="taxonomic scope" value="Bacteria"/>
</dbReference>
<accession>H5WZV1</accession>
<dbReference type="CDD" id="cd00093">
    <property type="entry name" value="HTH_XRE"/>
    <property type="match status" value="1"/>
</dbReference>
<dbReference type="Pfam" id="PF01381">
    <property type="entry name" value="HTH_3"/>
    <property type="match status" value="1"/>
</dbReference>
<keyword evidence="3" id="KW-1185">Reference proteome</keyword>
<proteinExistence type="predicted"/>
<dbReference type="HOGENOM" id="CLU_2809872_0_0_11"/>